<dbReference type="Proteomes" id="UP001231124">
    <property type="component" value="Unassembled WGS sequence"/>
</dbReference>
<keyword evidence="1" id="KW-0812">Transmembrane</keyword>
<evidence type="ECO:0000313" key="2">
    <source>
        <dbReference type="EMBL" id="MDQ0447638.1"/>
    </source>
</evidence>
<gene>
    <name evidence="2" type="ORF">QO012_002138</name>
</gene>
<feature type="transmembrane region" description="Helical" evidence="1">
    <location>
        <begin position="111"/>
        <end position="129"/>
    </location>
</feature>
<keyword evidence="3" id="KW-1185">Reference proteome</keyword>
<feature type="transmembrane region" description="Helical" evidence="1">
    <location>
        <begin position="379"/>
        <end position="395"/>
    </location>
</feature>
<comment type="caution">
    <text evidence="2">The sequence shown here is derived from an EMBL/GenBank/DDBJ whole genome shotgun (WGS) entry which is preliminary data.</text>
</comment>
<feature type="transmembrane region" description="Helical" evidence="1">
    <location>
        <begin position="432"/>
        <end position="451"/>
    </location>
</feature>
<feature type="transmembrane region" description="Helical" evidence="1">
    <location>
        <begin position="141"/>
        <end position="161"/>
    </location>
</feature>
<sequence length="591" mass="61683">MPEPALAMPASRINPTAFLWLLVAIGLVTMNAPADISATLHHLRVPDPDDAMRLVEVRDLVDGQGWYDLVQRRFGPPVGIPSHWSRLVDAPLAGLILTLTPLTGRPLAEGAAALLWPGLLFCLYAVVLFRGVRATFGARSALIALVVATQTLGVTIQFAAGRVDHHDIQLIAILGLAFAMIGGGARGGAVAGALGALSLAVGLEGLPFLAAAALFLAADWILRGRPALAAFTAFGAALGLCAPVLFGAQVSPALWGRTACDALSPPWLFLAGGGLAIGLSCMALDRHLQRRTSRFLALTGLGTLLLGGFALLFPVCLGGPFPGMTALVRDHWLLKVNEMTDAATFVARGQWEALAFYPVVLLATLVATRLAFRGPHRRFWAVASALLWPGLVLGLEEFRGLYVVSGLVPLVAGPFIGEALRRASMRSLPSVGRIALAAGLVSTVWIAPIALGETLFPAARTANDPAGATACLGDGALAPLAALPPGTVLAPIFMGPAILLHTPHAVVAAPYHRAVPEIAAALRGLGGTEGDLRRETRTHGVRYLATCAGRPADDLQAETAFATRLTRGEAKAGWLKPLTDAGPVKVWQVAP</sequence>
<feature type="transmembrane region" description="Helical" evidence="1">
    <location>
        <begin position="17"/>
        <end position="34"/>
    </location>
</feature>
<accession>A0ABU0HZ62</accession>
<dbReference type="RefSeq" id="WP_238202774.1">
    <property type="nucleotide sequence ID" value="NZ_BPQE01000011.1"/>
</dbReference>
<feature type="transmembrane region" description="Helical" evidence="1">
    <location>
        <begin position="168"/>
        <end position="185"/>
    </location>
</feature>
<name>A0ABU0HZ62_9HYPH</name>
<evidence type="ECO:0000256" key="1">
    <source>
        <dbReference type="SAM" id="Phobius"/>
    </source>
</evidence>
<feature type="transmembrane region" description="Helical" evidence="1">
    <location>
        <begin position="401"/>
        <end position="420"/>
    </location>
</feature>
<organism evidence="2 3">
    <name type="scientific">Methylobacterium aerolatum</name>
    <dbReference type="NCBI Taxonomy" id="418708"/>
    <lineage>
        <taxon>Bacteria</taxon>
        <taxon>Pseudomonadati</taxon>
        <taxon>Pseudomonadota</taxon>
        <taxon>Alphaproteobacteria</taxon>
        <taxon>Hyphomicrobiales</taxon>
        <taxon>Methylobacteriaceae</taxon>
        <taxon>Methylobacterium</taxon>
    </lineage>
</organism>
<feature type="transmembrane region" description="Helical" evidence="1">
    <location>
        <begin position="191"/>
        <end position="216"/>
    </location>
</feature>
<feature type="transmembrane region" description="Helical" evidence="1">
    <location>
        <begin position="228"/>
        <end position="246"/>
    </location>
</feature>
<evidence type="ECO:0008006" key="4">
    <source>
        <dbReference type="Google" id="ProtNLM"/>
    </source>
</evidence>
<reference evidence="2 3" key="1">
    <citation type="submission" date="2023-07" db="EMBL/GenBank/DDBJ databases">
        <title>Genomic Encyclopedia of Type Strains, Phase IV (KMG-IV): sequencing the most valuable type-strain genomes for metagenomic binning, comparative biology and taxonomic classification.</title>
        <authorList>
            <person name="Goeker M."/>
        </authorList>
    </citation>
    <scope>NUCLEOTIDE SEQUENCE [LARGE SCALE GENOMIC DNA]</scope>
    <source>
        <strain evidence="2 3">DSM 19013</strain>
    </source>
</reference>
<feature type="transmembrane region" description="Helical" evidence="1">
    <location>
        <begin position="296"/>
        <end position="321"/>
    </location>
</feature>
<evidence type="ECO:0000313" key="3">
    <source>
        <dbReference type="Proteomes" id="UP001231124"/>
    </source>
</evidence>
<dbReference type="EMBL" id="JAUSVP010000005">
    <property type="protein sequence ID" value="MDQ0447638.1"/>
    <property type="molecule type" value="Genomic_DNA"/>
</dbReference>
<feature type="transmembrane region" description="Helical" evidence="1">
    <location>
        <begin position="354"/>
        <end position="372"/>
    </location>
</feature>
<keyword evidence="1" id="KW-0472">Membrane</keyword>
<proteinExistence type="predicted"/>
<keyword evidence="1" id="KW-1133">Transmembrane helix</keyword>
<protein>
    <recommendedName>
        <fullName evidence="4">Glycosyltransferase RgtA/B/C/D-like domain-containing protein</fullName>
    </recommendedName>
</protein>